<dbReference type="Gene3D" id="1.10.10.60">
    <property type="entry name" value="Homeodomain-like"/>
    <property type="match status" value="1"/>
</dbReference>
<dbReference type="EMBL" id="MK500407">
    <property type="protein sequence ID" value="QBK89081.1"/>
    <property type="molecule type" value="Genomic_DNA"/>
</dbReference>
<name>A0A481Z1N1_9VIRU</name>
<proteinExistence type="predicted"/>
<accession>A0A481Z1N1</accession>
<organism evidence="1">
    <name type="scientific">Mimivirus LCMiAC02</name>
    <dbReference type="NCBI Taxonomy" id="2506609"/>
    <lineage>
        <taxon>Viruses</taxon>
        <taxon>Varidnaviria</taxon>
        <taxon>Bamfordvirae</taxon>
        <taxon>Nucleocytoviricota</taxon>
        <taxon>Megaviricetes</taxon>
        <taxon>Imitervirales</taxon>
        <taxon>Mimiviridae</taxon>
        <taxon>Klosneuvirinae</taxon>
    </lineage>
</organism>
<protein>
    <submittedName>
        <fullName evidence="1">Uncharacterized protein</fullName>
    </submittedName>
</protein>
<gene>
    <name evidence="1" type="ORF">LCMiAC02_01740</name>
</gene>
<sequence>MAYFKCPTCKEPLGNKRIVFDAKMKKINNKPANTFEQIKKQKQEIKELLDNIGGDNPLKYCCRMRLSRNVDLVLIVK</sequence>
<evidence type="ECO:0000313" key="1">
    <source>
        <dbReference type="EMBL" id="QBK89081.1"/>
    </source>
</evidence>
<reference evidence="1" key="1">
    <citation type="journal article" date="2019" name="MBio">
        <title>Virus Genomes from Deep Sea Sediments Expand the Ocean Megavirome and Support Independent Origins of Viral Gigantism.</title>
        <authorList>
            <person name="Backstrom D."/>
            <person name="Yutin N."/>
            <person name="Jorgensen S.L."/>
            <person name="Dharamshi J."/>
            <person name="Homa F."/>
            <person name="Zaremba-Niedwiedzka K."/>
            <person name="Spang A."/>
            <person name="Wolf Y.I."/>
            <person name="Koonin E.V."/>
            <person name="Ettema T.J."/>
        </authorList>
    </citation>
    <scope>NUCLEOTIDE SEQUENCE</scope>
</reference>